<evidence type="ECO:0000256" key="1">
    <source>
        <dbReference type="SAM" id="MobiDB-lite"/>
    </source>
</evidence>
<feature type="signal peptide" evidence="2">
    <location>
        <begin position="1"/>
        <end position="19"/>
    </location>
</feature>
<keyword evidence="2" id="KW-0732">Signal</keyword>
<evidence type="ECO:0000313" key="4">
    <source>
        <dbReference type="Proteomes" id="UP000001798"/>
    </source>
</evidence>
<dbReference type="PANTHER" id="PTHR36182:SF2">
    <property type="entry name" value="LYTIC POLYSACCHARIDE MONOOXYGENASE"/>
    <property type="match status" value="1"/>
</dbReference>
<organism evidence="3 4">
    <name type="scientific">Botryotinia fuckeliana (strain B05.10)</name>
    <name type="common">Noble rot fungus</name>
    <name type="synonym">Botrytis cinerea</name>
    <dbReference type="NCBI Taxonomy" id="332648"/>
    <lineage>
        <taxon>Eukaryota</taxon>
        <taxon>Fungi</taxon>
        <taxon>Dikarya</taxon>
        <taxon>Ascomycota</taxon>
        <taxon>Pezizomycotina</taxon>
        <taxon>Leotiomycetes</taxon>
        <taxon>Helotiales</taxon>
        <taxon>Sclerotiniaceae</taxon>
        <taxon>Botrytis</taxon>
    </lineage>
</organism>
<feature type="chain" id="PRO_5016574531" evidence="2">
    <location>
        <begin position="20"/>
        <end position="342"/>
    </location>
</feature>
<name>A0A384JSB8_BOTFB</name>
<protein>
    <submittedName>
        <fullName evidence="3">Uncharacterized protein</fullName>
    </submittedName>
</protein>
<dbReference type="VEuPathDB" id="FungiDB:Bcin09g03320"/>
<reference evidence="3 4" key="2">
    <citation type="journal article" date="2012" name="Eukaryot. Cell">
        <title>Genome update of Botrytis cinerea strains B05.10 and T4.</title>
        <authorList>
            <person name="Staats M."/>
            <person name="van Kan J.A."/>
        </authorList>
    </citation>
    <scope>NUCLEOTIDE SEQUENCE [LARGE SCALE GENOMIC DNA]</scope>
    <source>
        <strain evidence="3 4">B05.10</strain>
    </source>
</reference>
<evidence type="ECO:0000256" key="2">
    <source>
        <dbReference type="SAM" id="SignalP"/>
    </source>
</evidence>
<dbReference type="Proteomes" id="UP000001798">
    <property type="component" value="Chromosome 9"/>
</dbReference>
<dbReference type="KEGG" id="bfu:BCIN_09g03320"/>
<dbReference type="AlphaFoldDB" id="A0A384JSB8"/>
<gene>
    <name evidence="3" type="ORF">BCIN_09g03320</name>
</gene>
<dbReference type="OMA" id="SHEACTQ"/>
<reference evidence="3 4" key="3">
    <citation type="journal article" date="2017" name="Mol. Plant Pathol.">
        <title>A gapless genome sequence of the fungus Botrytis cinerea.</title>
        <authorList>
            <person name="Van Kan J.A."/>
            <person name="Stassen J.H."/>
            <person name="Mosbach A."/>
            <person name="Van Der Lee T.A."/>
            <person name="Faino L."/>
            <person name="Farmer A.D."/>
            <person name="Papasotiriou D.G."/>
            <person name="Zhou S."/>
            <person name="Seidl M.F."/>
            <person name="Cottam E."/>
            <person name="Edel D."/>
            <person name="Hahn M."/>
            <person name="Schwartz D.C."/>
            <person name="Dietrich R.A."/>
            <person name="Widdison S."/>
            <person name="Scalliet G."/>
        </authorList>
    </citation>
    <scope>NUCLEOTIDE SEQUENCE [LARGE SCALE GENOMIC DNA]</scope>
    <source>
        <strain evidence="3 4">B05.10</strain>
    </source>
</reference>
<sequence>MYFPKAAITAILASTLVQGVPTEKRCDTCGLSDKESKIEERGFPKLPIIRPFKTRFRPLKDFCDKCPPREFFEAGGAGHGMTPEGMMGEFVTGLCNDHCGTAYNQSEPNVLHYDVLISPTDANAILPEVITSKVESNAIEPEVTASKSASQEDHENKSDENKNKKHTIRFEADDIIEFKGTEEGTCTTEGMFNCISGTSFQQCASGGWSAVQNMAEGTVCLAGQAYDLNTVAVKKRTAEAQDIQNFTSDEMEIKKEQKPAEKRVWIQIFHWNFGQPAPAKQLSPKEKEVQEIAAKIKHDKEFHQYGGHGDLKKEAEEKKAEKEKESHAFSQFGTKEDGENQE</sequence>
<accession>A0A384JSB8</accession>
<feature type="region of interest" description="Disordered" evidence="1">
    <location>
        <begin position="298"/>
        <end position="342"/>
    </location>
</feature>
<feature type="compositionally biased region" description="Basic and acidic residues" evidence="1">
    <location>
        <begin position="298"/>
        <end position="327"/>
    </location>
</feature>
<dbReference type="EMBL" id="CP009813">
    <property type="protein sequence ID" value="ATZ53488.1"/>
    <property type="molecule type" value="Genomic_DNA"/>
</dbReference>
<feature type="region of interest" description="Disordered" evidence="1">
    <location>
        <begin position="141"/>
        <end position="166"/>
    </location>
</feature>
<evidence type="ECO:0000313" key="3">
    <source>
        <dbReference type="EMBL" id="ATZ53488.1"/>
    </source>
</evidence>
<dbReference type="PANTHER" id="PTHR36182">
    <property type="entry name" value="PROTEIN, PUTATIVE (AFU_ORTHOLOGUE AFUA_6G10930)-RELATED"/>
    <property type="match status" value="1"/>
</dbReference>
<feature type="compositionally biased region" description="Basic and acidic residues" evidence="1">
    <location>
        <begin position="150"/>
        <end position="166"/>
    </location>
</feature>
<dbReference type="OrthoDB" id="2342176at2759"/>
<dbReference type="GeneID" id="5429086"/>
<reference evidence="3 4" key="1">
    <citation type="journal article" date="2011" name="PLoS Genet.">
        <title>Genomic analysis of the necrotrophic fungal pathogens Sclerotinia sclerotiorum and Botrytis cinerea.</title>
        <authorList>
            <person name="Amselem J."/>
            <person name="Cuomo C.A."/>
            <person name="van Kan J.A."/>
            <person name="Viaud M."/>
            <person name="Benito E.P."/>
            <person name="Couloux A."/>
            <person name="Coutinho P.M."/>
            <person name="de Vries R.P."/>
            <person name="Dyer P.S."/>
            <person name="Fillinger S."/>
            <person name="Fournier E."/>
            <person name="Gout L."/>
            <person name="Hahn M."/>
            <person name="Kohn L."/>
            <person name="Lapalu N."/>
            <person name="Plummer K.M."/>
            <person name="Pradier J.M."/>
            <person name="Quevillon E."/>
            <person name="Sharon A."/>
            <person name="Simon A."/>
            <person name="ten Have A."/>
            <person name="Tudzynski B."/>
            <person name="Tudzynski P."/>
            <person name="Wincker P."/>
            <person name="Andrew M."/>
            <person name="Anthouard V."/>
            <person name="Beever R.E."/>
            <person name="Beffa R."/>
            <person name="Benoit I."/>
            <person name="Bouzid O."/>
            <person name="Brault B."/>
            <person name="Chen Z."/>
            <person name="Choquer M."/>
            <person name="Collemare J."/>
            <person name="Cotton P."/>
            <person name="Danchin E.G."/>
            <person name="Da Silva C."/>
            <person name="Gautier A."/>
            <person name="Giraud C."/>
            <person name="Giraud T."/>
            <person name="Gonzalez C."/>
            <person name="Grossetete S."/>
            <person name="Guldener U."/>
            <person name="Henrissat B."/>
            <person name="Howlett B.J."/>
            <person name="Kodira C."/>
            <person name="Kretschmer M."/>
            <person name="Lappartient A."/>
            <person name="Leroch M."/>
            <person name="Levis C."/>
            <person name="Mauceli E."/>
            <person name="Neuveglise C."/>
            <person name="Oeser B."/>
            <person name="Pearson M."/>
            <person name="Poulain J."/>
            <person name="Poussereau N."/>
            <person name="Quesneville H."/>
            <person name="Rascle C."/>
            <person name="Schumacher J."/>
            <person name="Segurens B."/>
            <person name="Sexton A."/>
            <person name="Silva E."/>
            <person name="Sirven C."/>
            <person name="Soanes D.M."/>
            <person name="Talbot N.J."/>
            <person name="Templeton M."/>
            <person name="Yandava C."/>
            <person name="Yarden O."/>
            <person name="Zeng Q."/>
            <person name="Rollins J.A."/>
            <person name="Lebrun M.H."/>
            <person name="Dickman M."/>
        </authorList>
    </citation>
    <scope>NUCLEOTIDE SEQUENCE [LARGE SCALE GENOMIC DNA]</scope>
    <source>
        <strain evidence="3 4">B05.10</strain>
    </source>
</reference>
<proteinExistence type="predicted"/>
<dbReference type="RefSeq" id="XP_001548564.1">
    <property type="nucleotide sequence ID" value="XM_001548514.2"/>
</dbReference>
<keyword evidence="4" id="KW-1185">Reference proteome</keyword>